<dbReference type="InterPro" id="IPR011010">
    <property type="entry name" value="DNA_brk_join_enz"/>
</dbReference>
<reference evidence="6" key="1">
    <citation type="submission" date="2018-06" db="EMBL/GenBank/DDBJ databases">
        <authorList>
            <person name="Zhirakovskaya E."/>
        </authorList>
    </citation>
    <scope>NUCLEOTIDE SEQUENCE</scope>
</reference>
<name>A0A3B0X4N2_9ZZZZ</name>
<dbReference type="SUPFAM" id="SSF56349">
    <property type="entry name" value="DNA breaking-rejoining enzymes"/>
    <property type="match status" value="1"/>
</dbReference>
<dbReference type="Gene3D" id="1.10.443.10">
    <property type="entry name" value="Intergrase catalytic core"/>
    <property type="match status" value="1"/>
</dbReference>
<dbReference type="InterPro" id="IPR050090">
    <property type="entry name" value="Tyrosine_recombinase_XerCD"/>
</dbReference>
<sequence>MSELRKAMNDQMLLKGFSERTQKSYLAAVRLLAQHYHLPPDKLSHEDIQNWFLYLLKERHVAPATCRAYLHALRFFYCHVLHWKKLNTGFSIPKKKQQIPDLLSPSDVHLIIENAASLKYRTAFIICYTCGLRLSEVTSLEIAHIHSEEHYLQIVQGKGFKDRNVPLPLSTIQTLREYWQAYRPKRFLFPNRDGYKPISVASIQKSFTQSKSRAGITKNGGIHGLRHAFATHQLRAGMPIHQLKTILGHTDLKTTERYLHWCPQSGEGGRSIDLLQDLLEEKPDE</sequence>
<feature type="domain" description="Tyr recombinase" evidence="4">
    <location>
        <begin position="98"/>
        <end position="274"/>
    </location>
</feature>
<dbReference type="GO" id="GO:0015074">
    <property type="term" value="P:DNA integration"/>
    <property type="evidence" value="ECO:0007669"/>
    <property type="project" value="UniProtKB-KW"/>
</dbReference>
<dbReference type="InterPro" id="IPR044068">
    <property type="entry name" value="CB"/>
</dbReference>
<dbReference type="InterPro" id="IPR004107">
    <property type="entry name" value="Integrase_SAM-like_N"/>
</dbReference>
<dbReference type="Pfam" id="PF00589">
    <property type="entry name" value="Phage_integrase"/>
    <property type="match status" value="1"/>
</dbReference>
<organism evidence="6">
    <name type="scientific">hydrothermal vent metagenome</name>
    <dbReference type="NCBI Taxonomy" id="652676"/>
    <lineage>
        <taxon>unclassified sequences</taxon>
        <taxon>metagenomes</taxon>
        <taxon>ecological metagenomes</taxon>
    </lineage>
</organism>
<dbReference type="PANTHER" id="PTHR30349">
    <property type="entry name" value="PHAGE INTEGRASE-RELATED"/>
    <property type="match status" value="1"/>
</dbReference>
<keyword evidence="1" id="KW-0229">DNA integration</keyword>
<dbReference type="GO" id="GO:0006310">
    <property type="term" value="P:DNA recombination"/>
    <property type="evidence" value="ECO:0007669"/>
    <property type="project" value="UniProtKB-KW"/>
</dbReference>
<dbReference type="InterPro" id="IPR010998">
    <property type="entry name" value="Integrase_recombinase_N"/>
</dbReference>
<dbReference type="EMBL" id="UOFG01000003">
    <property type="protein sequence ID" value="VAW57867.1"/>
    <property type="molecule type" value="Genomic_DNA"/>
</dbReference>
<dbReference type="AlphaFoldDB" id="A0A3B0X4N2"/>
<dbReference type="PANTHER" id="PTHR30349:SF90">
    <property type="entry name" value="TYROSINE RECOMBINASE XERD"/>
    <property type="match status" value="1"/>
</dbReference>
<evidence type="ECO:0000256" key="1">
    <source>
        <dbReference type="ARBA" id="ARBA00022908"/>
    </source>
</evidence>
<dbReference type="Gene3D" id="1.10.150.130">
    <property type="match status" value="1"/>
</dbReference>
<keyword evidence="2" id="KW-0238">DNA-binding</keyword>
<evidence type="ECO:0000259" key="5">
    <source>
        <dbReference type="PROSITE" id="PS51900"/>
    </source>
</evidence>
<evidence type="ECO:0000256" key="3">
    <source>
        <dbReference type="ARBA" id="ARBA00023172"/>
    </source>
</evidence>
<evidence type="ECO:0000313" key="6">
    <source>
        <dbReference type="EMBL" id="VAW57867.1"/>
    </source>
</evidence>
<evidence type="ECO:0000259" key="4">
    <source>
        <dbReference type="PROSITE" id="PS51898"/>
    </source>
</evidence>
<evidence type="ECO:0008006" key="7">
    <source>
        <dbReference type="Google" id="ProtNLM"/>
    </source>
</evidence>
<dbReference type="PROSITE" id="PS51900">
    <property type="entry name" value="CB"/>
    <property type="match status" value="1"/>
</dbReference>
<proteinExistence type="predicted"/>
<dbReference type="InterPro" id="IPR013762">
    <property type="entry name" value="Integrase-like_cat_sf"/>
</dbReference>
<feature type="domain" description="Core-binding (CB)" evidence="5">
    <location>
        <begin position="1"/>
        <end position="81"/>
    </location>
</feature>
<keyword evidence="3" id="KW-0233">DNA recombination</keyword>
<accession>A0A3B0X4N2</accession>
<dbReference type="InterPro" id="IPR002104">
    <property type="entry name" value="Integrase_catalytic"/>
</dbReference>
<dbReference type="PROSITE" id="PS51898">
    <property type="entry name" value="TYR_RECOMBINASE"/>
    <property type="match status" value="1"/>
</dbReference>
<gene>
    <name evidence="6" type="ORF">MNBD_GAMMA11-1280</name>
</gene>
<protein>
    <recommendedName>
        <fullName evidence="7">Site-specific tyrosine recombinase</fullName>
    </recommendedName>
</protein>
<dbReference type="GO" id="GO:0003677">
    <property type="term" value="F:DNA binding"/>
    <property type="evidence" value="ECO:0007669"/>
    <property type="project" value="UniProtKB-KW"/>
</dbReference>
<evidence type="ECO:0000256" key="2">
    <source>
        <dbReference type="ARBA" id="ARBA00023125"/>
    </source>
</evidence>
<dbReference type="Pfam" id="PF13495">
    <property type="entry name" value="Phage_int_SAM_4"/>
    <property type="match status" value="1"/>
</dbReference>